<gene>
    <name evidence="1" type="ORF">SAMN05444336_1241</name>
</gene>
<sequence length="237" mass="25650">MTRKAIGAGFGRTGTVSRREALELLGLGPTHHMREPIAAPERKAAEGPEGWTRADWDRLLGGGLRGQYPPRDGRGAPVPEAPCPRVEAAARLNAEARGELSLHRFDGLRNRPHTDLHVTSHKYDEPQALEIVGRHAKVVAIHGRGDHDDPRTVWIGGRDQKTGDRIIEALEVAGFSAERRTGPLGGMHPKNICNRGRTAAGVQLEVPRSLRSQFGSDPDRLTAFADAIRAALAHAPG</sequence>
<dbReference type="Gene3D" id="3.40.50.300">
    <property type="entry name" value="P-loop containing nucleotide triphosphate hydrolases"/>
    <property type="match status" value="1"/>
</dbReference>
<dbReference type="AlphaFoldDB" id="A0A1H3G9V2"/>
<dbReference type="InterPro" id="IPR027417">
    <property type="entry name" value="P-loop_NTPase"/>
</dbReference>
<reference evidence="1 2" key="1">
    <citation type="submission" date="2016-10" db="EMBL/GenBank/DDBJ databases">
        <authorList>
            <person name="de Groot N.N."/>
        </authorList>
    </citation>
    <scope>NUCLEOTIDE SEQUENCE [LARGE SCALE GENOMIC DNA]</scope>
    <source>
        <strain evidence="1 2">DSM 17890</strain>
    </source>
</reference>
<protein>
    <recommendedName>
        <fullName evidence="3">Phage-related replication protein YjqB, UPF0714/DUF867 family</fullName>
    </recommendedName>
</protein>
<dbReference type="InterPro" id="IPR040632">
    <property type="entry name" value="Sulfotransfer_4"/>
</dbReference>
<evidence type="ECO:0000313" key="2">
    <source>
        <dbReference type="Proteomes" id="UP000199118"/>
    </source>
</evidence>
<accession>A0A1H3G9V2</accession>
<dbReference type="Gene3D" id="3.40.630.100">
    <property type="entry name" value="Poly-gamma-glutamate hydrolase, zinc-binding motif"/>
    <property type="match status" value="1"/>
</dbReference>
<dbReference type="InterPro" id="IPR008585">
    <property type="entry name" value="Gamma_PGA_hydro"/>
</dbReference>
<dbReference type="EMBL" id="FNMZ01000024">
    <property type="protein sequence ID" value="SDY00031.1"/>
    <property type="molecule type" value="Genomic_DNA"/>
</dbReference>
<evidence type="ECO:0008006" key="3">
    <source>
        <dbReference type="Google" id="ProtNLM"/>
    </source>
</evidence>
<dbReference type="Pfam" id="PF05908">
    <property type="entry name" value="Gamma_PGA_hydro"/>
    <property type="match status" value="1"/>
</dbReference>
<proteinExistence type="predicted"/>
<evidence type="ECO:0000313" key="1">
    <source>
        <dbReference type="EMBL" id="SDY00031.1"/>
    </source>
</evidence>
<dbReference type="OrthoDB" id="7721587at2"/>
<dbReference type="STRING" id="356660.SAMN05444336_1241"/>
<name>A0A1H3G9V2_9RHOB</name>
<dbReference type="RefSeq" id="WP_092685683.1">
    <property type="nucleotide sequence ID" value="NZ_FNMZ01000024.1"/>
</dbReference>
<organism evidence="1 2">
    <name type="scientific">Albimonas donghaensis</name>
    <dbReference type="NCBI Taxonomy" id="356660"/>
    <lineage>
        <taxon>Bacteria</taxon>
        <taxon>Pseudomonadati</taxon>
        <taxon>Pseudomonadota</taxon>
        <taxon>Alphaproteobacteria</taxon>
        <taxon>Rhodobacterales</taxon>
        <taxon>Paracoccaceae</taxon>
        <taxon>Albimonas</taxon>
    </lineage>
</organism>
<dbReference type="Proteomes" id="UP000199118">
    <property type="component" value="Unassembled WGS sequence"/>
</dbReference>
<keyword evidence="2" id="KW-1185">Reference proteome</keyword>
<dbReference type="Pfam" id="PF17784">
    <property type="entry name" value="Sulfotransfer_4"/>
    <property type="match status" value="1"/>
</dbReference>
<dbReference type="InterPro" id="IPR038128">
    <property type="entry name" value="Gamma_PGA_hydro_sf"/>
</dbReference>